<dbReference type="PROSITE" id="PS00447">
    <property type="entry name" value="DNA_POLYMERASE_A"/>
    <property type="match status" value="1"/>
</dbReference>
<gene>
    <name evidence="10" type="ORF">ICL16_11080</name>
</gene>
<dbReference type="PANTHER" id="PTHR10133">
    <property type="entry name" value="DNA POLYMERASE I"/>
    <property type="match status" value="1"/>
</dbReference>
<dbReference type="PRINTS" id="PR00868">
    <property type="entry name" value="DNAPOLI"/>
</dbReference>
<dbReference type="SUPFAM" id="SSF56672">
    <property type="entry name" value="DNA/RNA polymerases"/>
    <property type="match status" value="1"/>
</dbReference>
<organism evidence="10 11">
    <name type="scientific">Iningainema tapete BLCC-T55</name>
    <dbReference type="NCBI Taxonomy" id="2748662"/>
    <lineage>
        <taxon>Bacteria</taxon>
        <taxon>Bacillati</taxon>
        <taxon>Cyanobacteriota</taxon>
        <taxon>Cyanophyceae</taxon>
        <taxon>Nostocales</taxon>
        <taxon>Scytonemataceae</taxon>
        <taxon>Iningainema tapete</taxon>
    </lineage>
</organism>
<dbReference type="InterPro" id="IPR002298">
    <property type="entry name" value="DNA_polymerase_A"/>
</dbReference>
<evidence type="ECO:0000256" key="4">
    <source>
        <dbReference type="ARBA" id="ARBA00022679"/>
    </source>
</evidence>
<dbReference type="SUPFAM" id="SSF53098">
    <property type="entry name" value="Ribonuclease H-like"/>
    <property type="match status" value="1"/>
</dbReference>
<dbReference type="PANTHER" id="PTHR10133:SF62">
    <property type="entry name" value="DNA POLYMERASE THETA"/>
    <property type="match status" value="1"/>
</dbReference>
<dbReference type="Gene3D" id="1.20.1060.10">
    <property type="entry name" value="Taq DNA Polymerase, Chain T, domain 4"/>
    <property type="match status" value="1"/>
</dbReference>
<dbReference type="EC" id="2.7.7.7" evidence="2"/>
<comment type="similarity">
    <text evidence="1">Belongs to the DNA polymerase type-A family.</text>
</comment>
<feature type="domain" description="DNA-directed DNA polymerase family A palm" evidence="9">
    <location>
        <begin position="347"/>
        <end position="550"/>
    </location>
</feature>
<evidence type="ECO:0000256" key="6">
    <source>
        <dbReference type="ARBA" id="ARBA00022932"/>
    </source>
</evidence>
<dbReference type="InterPro" id="IPR002562">
    <property type="entry name" value="3'-5'_exonuclease_dom"/>
</dbReference>
<keyword evidence="10" id="KW-0540">Nuclease</keyword>
<sequence>MNLTLNTIDMQYQLVQDAQTLESVCQSLAAAKVIGIDTETTGLDPRTHRLRLVQIAAKGMPVMIVDLAAIPVDKLKPLKQLLTNGYTKVFHNGKFDWSFLSMANLQPTGPYFDTQLASQVLFAGLKKSHTLAALASKFLKTELNKDLQHSDFSGKLSNDQLEYAAIDAAILLPLQKILYAHLKRASLLPTAFLEFEAMPTVAQMELNGMQLDHQKWLAVSLDLEAKKQVAALQLKELKIRHSSQLSLLPEYTDRVNLESPQQVLAALQSKGIPIDSTSKKTLIPLASQYPIIRALLDYRKLSKITSTNLLEYVHPVTGRIHAQYRQCGARSGRFSCRSPNLQNIPREKAIRSCFVASPGYKIIKADYSQIELRITAVLSGDRRMIKAYQQGRDLHALTAALITGKSLTSITAEDRRLAKAINFGLIYGMGAAKLQLYAETEYGVMMTLEEAQRFRKRFFQAYSGVAKWHDRIRCTVYGRGIREIRTIGGRRRRWANKPRLSELLNHPVQGTSADITKIAIAKLFKTLGKTGAKLIGTVHDEIILECPEQQVAPVSKILHKCMLQAAAKFLNPLPVLIEVHIA</sequence>
<dbReference type="GO" id="GO:0003887">
    <property type="term" value="F:DNA-directed DNA polymerase activity"/>
    <property type="evidence" value="ECO:0007669"/>
    <property type="project" value="UniProtKB-KW"/>
</dbReference>
<keyword evidence="6" id="KW-0239">DNA-directed DNA polymerase</keyword>
<dbReference type="Pfam" id="PF01612">
    <property type="entry name" value="DNA_pol_A_exo1"/>
    <property type="match status" value="1"/>
</dbReference>
<dbReference type="Gene3D" id="1.10.150.20">
    <property type="entry name" value="5' to 3' exonuclease, C-terminal subdomain"/>
    <property type="match status" value="1"/>
</dbReference>
<evidence type="ECO:0000256" key="5">
    <source>
        <dbReference type="ARBA" id="ARBA00022695"/>
    </source>
</evidence>
<dbReference type="GO" id="GO:0006261">
    <property type="term" value="P:DNA-templated DNA replication"/>
    <property type="evidence" value="ECO:0007669"/>
    <property type="project" value="InterPro"/>
</dbReference>
<dbReference type="AlphaFoldDB" id="A0A8J6XS22"/>
<dbReference type="GO" id="GO:0008408">
    <property type="term" value="F:3'-5' exonuclease activity"/>
    <property type="evidence" value="ECO:0007669"/>
    <property type="project" value="InterPro"/>
</dbReference>
<dbReference type="Proteomes" id="UP000629098">
    <property type="component" value="Unassembled WGS sequence"/>
</dbReference>
<evidence type="ECO:0000256" key="7">
    <source>
        <dbReference type="ARBA" id="ARBA00049244"/>
    </source>
</evidence>
<dbReference type="InterPro" id="IPR001098">
    <property type="entry name" value="DNA-dir_DNA_pol_A_palm_dom"/>
</dbReference>
<dbReference type="Gene3D" id="3.30.70.370">
    <property type="match status" value="1"/>
</dbReference>
<dbReference type="CDD" id="cd06142">
    <property type="entry name" value="RNaseD_exo"/>
    <property type="match status" value="1"/>
</dbReference>
<protein>
    <recommendedName>
        <fullName evidence="3">DNA polymerase I</fullName>
        <ecNumber evidence="2">2.7.7.7</ecNumber>
    </recommendedName>
</protein>
<dbReference type="Gene3D" id="3.30.420.10">
    <property type="entry name" value="Ribonuclease H-like superfamily/Ribonuclease H"/>
    <property type="match status" value="1"/>
</dbReference>
<evidence type="ECO:0000313" key="11">
    <source>
        <dbReference type="Proteomes" id="UP000629098"/>
    </source>
</evidence>
<dbReference type="InterPro" id="IPR012337">
    <property type="entry name" value="RNaseH-like_sf"/>
</dbReference>
<evidence type="ECO:0000256" key="3">
    <source>
        <dbReference type="ARBA" id="ARBA00020311"/>
    </source>
</evidence>
<dbReference type="InterPro" id="IPR043502">
    <property type="entry name" value="DNA/RNA_pol_sf"/>
</dbReference>
<evidence type="ECO:0000259" key="9">
    <source>
        <dbReference type="SMART" id="SM00482"/>
    </source>
</evidence>
<keyword evidence="5" id="KW-0548">Nucleotidyltransferase</keyword>
<dbReference type="EMBL" id="JACXAE010000040">
    <property type="protein sequence ID" value="MBD2772603.1"/>
    <property type="molecule type" value="Genomic_DNA"/>
</dbReference>
<dbReference type="GO" id="GO:0003677">
    <property type="term" value="F:DNA binding"/>
    <property type="evidence" value="ECO:0007669"/>
    <property type="project" value="InterPro"/>
</dbReference>
<keyword evidence="4" id="KW-0808">Transferase</keyword>
<comment type="catalytic activity">
    <reaction evidence="7">
        <text>DNA(n) + a 2'-deoxyribonucleoside 5'-triphosphate = DNA(n+1) + diphosphate</text>
        <dbReference type="Rhea" id="RHEA:22508"/>
        <dbReference type="Rhea" id="RHEA-COMP:17339"/>
        <dbReference type="Rhea" id="RHEA-COMP:17340"/>
        <dbReference type="ChEBI" id="CHEBI:33019"/>
        <dbReference type="ChEBI" id="CHEBI:61560"/>
        <dbReference type="ChEBI" id="CHEBI:173112"/>
        <dbReference type="EC" id="2.7.7.7"/>
    </reaction>
</comment>
<dbReference type="NCBIfam" id="NF011539">
    <property type="entry name" value="PRK14975.1-3"/>
    <property type="match status" value="1"/>
</dbReference>
<proteinExistence type="inferred from homology"/>
<dbReference type="GO" id="GO:0006302">
    <property type="term" value="P:double-strand break repair"/>
    <property type="evidence" value="ECO:0007669"/>
    <property type="project" value="TreeGrafter"/>
</dbReference>
<keyword evidence="11" id="KW-1185">Reference proteome</keyword>
<dbReference type="InterPro" id="IPR036397">
    <property type="entry name" value="RNaseH_sf"/>
</dbReference>
<evidence type="ECO:0000256" key="2">
    <source>
        <dbReference type="ARBA" id="ARBA00012417"/>
    </source>
</evidence>
<dbReference type="InterPro" id="IPR019760">
    <property type="entry name" value="DNA-dir_DNA_pol_A_CS"/>
</dbReference>
<dbReference type="Pfam" id="PF00476">
    <property type="entry name" value="DNA_pol_A"/>
    <property type="match status" value="1"/>
</dbReference>
<name>A0A8J6XS22_9CYAN</name>
<keyword evidence="10" id="KW-0269">Exonuclease</keyword>
<reference evidence="10" key="1">
    <citation type="submission" date="2020-09" db="EMBL/GenBank/DDBJ databases">
        <title>Iningainema tapete sp. nov. (Scytonemataceae, Cyanobacteria) from greenhouses in central Florida (USA) produces two types of nodularin with biosynthetic potential for microcystin-LR and anabaenopeptins.</title>
        <authorList>
            <person name="Berthold D.E."/>
            <person name="Lefler F.W."/>
            <person name="Huang I.-S."/>
            <person name="Abdulla H."/>
            <person name="Zimba P.V."/>
            <person name="Laughinghouse H.D. IV."/>
        </authorList>
    </citation>
    <scope>NUCLEOTIDE SEQUENCE</scope>
    <source>
        <strain evidence="10">BLCCT55</strain>
    </source>
</reference>
<dbReference type="SMART" id="SM00482">
    <property type="entry name" value="POLAc"/>
    <property type="match status" value="1"/>
</dbReference>
<dbReference type="RefSeq" id="WP_190827342.1">
    <property type="nucleotide sequence ID" value="NZ_JACXAE010000040.1"/>
</dbReference>
<feature type="domain" description="3'-5' exonuclease" evidence="8">
    <location>
        <begin position="12"/>
        <end position="183"/>
    </location>
</feature>
<comment type="caution">
    <text evidence="10">The sequence shown here is derived from an EMBL/GenBank/DDBJ whole genome shotgun (WGS) entry which is preliminary data.</text>
</comment>
<evidence type="ECO:0000256" key="1">
    <source>
        <dbReference type="ARBA" id="ARBA00007705"/>
    </source>
</evidence>
<dbReference type="SMART" id="SM00474">
    <property type="entry name" value="35EXOc"/>
    <property type="match status" value="1"/>
</dbReference>
<keyword evidence="10" id="KW-0378">Hydrolase</keyword>
<evidence type="ECO:0000313" key="10">
    <source>
        <dbReference type="EMBL" id="MBD2772603.1"/>
    </source>
</evidence>
<evidence type="ECO:0000259" key="8">
    <source>
        <dbReference type="SMART" id="SM00474"/>
    </source>
</evidence>
<accession>A0A8J6XS22</accession>